<dbReference type="EMBL" id="CP155571">
    <property type="protein sequence ID" value="XFO70349.1"/>
    <property type="molecule type" value="Genomic_DNA"/>
</dbReference>
<dbReference type="Pfam" id="PF12728">
    <property type="entry name" value="HTH_17"/>
    <property type="match status" value="1"/>
</dbReference>
<dbReference type="Proteomes" id="UP000216052">
    <property type="component" value="Chromosome"/>
</dbReference>
<evidence type="ECO:0000259" key="1">
    <source>
        <dbReference type="Pfam" id="PF12728"/>
    </source>
</evidence>
<accession>A0ABZ3IWZ0</accession>
<proteinExistence type="predicted"/>
<name>A0ABZ3IWZ0_SPOA4</name>
<keyword evidence="3" id="KW-1185">Reference proteome</keyword>
<gene>
    <name evidence="2" type="ORF">SPACI_003370</name>
</gene>
<feature type="domain" description="Helix-turn-helix" evidence="1">
    <location>
        <begin position="48"/>
        <end position="95"/>
    </location>
</feature>
<sequence length="96" mass="11186">MNSQSQKEVFIITIYTLKQENGTNKKYTVKNGELVELQENEPVTRITVTPEEGRKMLGLARNTFMRLLYTGQIRAKKAGKRWLIPVEAIREFLERT</sequence>
<evidence type="ECO:0000313" key="2">
    <source>
        <dbReference type="EMBL" id="XFO70349.1"/>
    </source>
</evidence>
<reference evidence="2" key="1">
    <citation type="submission" date="2024-05" db="EMBL/GenBank/DDBJ databases">
        <title>Isolation and characterization of Sporomusa carbonis sp. nov., a carboxydotrophic hydrogenogen in the genus of Sporomusa isolated from a charcoal burning pile.</title>
        <authorList>
            <person name="Boeer T."/>
            <person name="Rosenbaum F."/>
            <person name="Eysell L."/>
            <person name="Mueller V."/>
            <person name="Daniel R."/>
            <person name="Poehlein A."/>
        </authorList>
    </citation>
    <scope>NUCLEOTIDE SEQUENCE [LARGE SCALE GENOMIC DNA]</scope>
    <source>
        <strain evidence="2">DSM 3132</strain>
    </source>
</reference>
<organism evidence="2 3">
    <name type="scientific">Sporomusa acidovorans (strain ATCC 49682 / DSM 3132 / Mol)</name>
    <dbReference type="NCBI Taxonomy" id="1123286"/>
    <lineage>
        <taxon>Bacteria</taxon>
        <taxon>Bacillati</taxon>
        <taxon>Bacillota</taxon>
        <taxon>Negativicutes</taxon>
        <taxon>Selenomonadales</taxon>
        <taxon>Sporomusaceae</taxon>
        <taxon>Sporomusa</taxon>
    </lineage>
</organism>
<dbReference type="InterPro" id="IPR041657">
    <property type="entry name" value="HTH_17"/>
</dbReference>
<protein>
    <recommendedName>
        <fullName evidence="1">Helix-turn-helix domain-containing protein</fullName>
    </recommendedName>
</protein>
<evidence type="ECO:0000313" key="3">
    <source>
        <dbReference type="Proteomes" id="UP000216052"/>
    </source>
</evidence>
<dbReference type="RefSeq" id="WP_093793899.1">
    <property type="nucleotide sequence ID" value="NZ_CP155571.1"/>
</dbReference>